<feature type="chain" id="PRO_5020365649" evidence="4">
    <location>
        <begin position="35"/>
        <end position="378"/>
    </location>
</feature>
<dbReference type="Gene3D" id="2.40.30.170">
    <property type="match status" value="1"/>
</dbReference>
<dbReference type="GO" id="GO:1990281">
    <property type="term" value="C:efflux pump complex"/>
    <property type="evidence" value="ECO:0007669"/>
    <property type="project" value="TreeGrafter"/>
</dbReference>
<keyword evidence="4" id="KW-0732">Signal</keyword>
<evidence type="ECO:0000256" key="3">
    <source>
        <dbReference type="SAM" id="MobiDB-lite"/>
    </source>
</evidence>
<feature type="region of interest" description="Disordered" evidence="3">
    <location>
        <begin position="355"/>
        <end position="378"/>
    </location>
</feature>
<dbReference type="EMBL" id="SLXO01000001">
    <property type="protein sequence ID" value="TCP38519.1"/>
    <property type="molecule type" value="Genomic_DNA"/>
</dbReference>
<comment type="similarity">
    <text evidence="1">Belongs to the membrane fusion protein (MFP) (TC 8.A.1) family.</text>
</comment>
<dbReference type="Proteomes" id="UP000295399">
    <property type="component" value="Unassembled WGS sequence"/>
</dbReference>
<feature type="coiled-coil region" evidence="2">
    <location>
        <begin position="116"/>
        <end position="174"/>
    </location>
</feature>
<organism evidence="5 6">
    <name type="scientific">Rhodothalassium salexigens DSM 2132</name>
    <dbReference type="NCBI Taxonomy" id="1188247"/>
    <lineage>
        <taxon>Bacteria</taxon>
        <taxon>Pseudomonadati</taxon>
        <taxon>Pseudomonadota</taxon>
        <taxon>Alphaproteobacteria</taxon>
        <taxon>Rhodothalassiales</taxon>
        <taxon>Rhodothalassiaceae</taxon>
        <taxon>Rhodothalassium</taxon>
    </lineage>
</organism>
<keyword evidence="6" id="KW-1185">Reference proteome</keyword>
<reference evidence="5 6" key="1">
    <citation type="submission" date="2019-03" db="EMBL/GenBank/DDBJ databases">
        <title>Genomic Encyclopedia of Type Strains, Phase IV (KMG-IV): sequencing the most valuable type-strain genomes for metagenomic binning, comparative biology and taxonomic classification.</title>
        <authorList>
            <person name="Goeker M."/>
        </authorList>
    </citation>
    <scope>NUCLEOTIDE SEQUENCE [LARGE SCALE GENOMIC DNA]</scope>
    <source>
        <strain evidence="5 6">DSM 2132</strain>
    </source>
</reference>
<dbReference type="RefSeq" id="WP_132707000.1">
    <property type="nucleotide sequence ID" value="NZ_JACIGF010000001.1"/>
</dbReference>
<dbReference type="PANTHER" id="PTHR30469:SF20">
    <property type="entry name" value="EFFLUX RND TRANSPORTER PERIPLASMIC ADAPTOR SUBUNIT"/>
    <property type="match status" value="1"/>
</dbReference>
<dbReference type="Gene3D" id="2.40.420.20">
    <property type="match status" value="1"/>
</dbReference>
<gene>
    <name evidence="5" type="ORF">EV659_101423</name>
</gene>
<dbReference type="PANTHER" id="PTHR30469">
    <property type="entry name" value="MULTIDRUG RESISTANCE PROTEIN MDTA"/>
    <property type="match status" value="1"/>
</dbReference>
<evidence type="ECO:0000256" key="2">
    <source>
        <dbReference type="SAM" id="Coils"/>
    </source>
</evidence>
<protein>
    <submittedName>
        <fullName evidence="5">RND family efflux transporter MFP subunit</fullName>
    </submittedName>
</protein>
<accession>A0A4R2PRP9</accession>
<dbReference type="InParanoid" id="A0A4R2PRP9"/>
<dbReference type="NCBIfam" id="TIGR01730">
    <property type="entry name" value="RND_mfp"/>
    <property type="match status" value="1"/>
</dbReference>
<evidence type="ECO:0000256" key="1">
    <source>
        <dbReference type="ARBA" id="ARBA00009477"/>
    </source>
</evidence>
<dbReference type="InterPro" id="IPR006143">
    <property type="entry name" value="RND_pump_MFP"/>
</dbReference>
<evidence type="ECO:0000313" key="5">
    <source>
        <dbReference type="EMBL" id="TCP38519.1"/>
    </source>
</evidence>
<comment type="caution">
    <text evidence="5">The sequence shown here is derived from an EMBL/GenBank/DDBJ whole genome shotgun (WGS) entry which is preliminary data.</text>
</comment>
<dbReference type="GO" id="GO:0015562">
    <property type="term" value="F:efflux transmembrane transporter activity"/>
    <property type="evidence" value="ECO:0007669"/>
    <property type="project" value="TreeGrafter"/>
</dbReference>
<evidence type="ECO:0000313" key="6">
    <source>
        <dbReference type="Proteomes" id="UP000295399"/>
    </source>
</evidence>
<name>A0A4R2PRP9_RHOSA</name>
<dbReference type="Gene3D" id="1.10.287.470">
    <property type="entry name" value="Helix hairpin bin"/>
    <property type="match status" value="1"/>
</dbReference>
<keyword evidence="2" id="KW-0175">Coiled coil</keyword>
<dbReference type="SUPFAM" id="SSF111369">
    <property type="entry name" value="HlyD-like secretion proteins"/>
    <property type="match status" value="1"/>
</dbReference>
<dbReference type="Gene3D" id="2.40.50.100">
    <property type="match status" value="1"/>
</dbReference>
<feature type="signal peptide" evidence="4">
    <location>
        <begin position="1"/>
        <end position="34"/>
    </location>
</feature>
<evidence type="ECO:0000256" key="4">
    <source>
        <dbReference type="SAM" id="SignalP"/>
    </source>
</evidence>
<sequence>MSLPAQAPLPRRRGLAKAAARALFAVALTGPLLACDAGSDDPAPAAAPRPVKTLTLAREAAADTRSFPGVTAAVESATLAFTVPGTVLDLPVEVGSTLAEGELLARLDPRDFENRVAQATAERDRTRAQYQRVARAAETGAVSKQALSDARAAFDAAQSQLNIAQKALDDTELRAPFAGEVVATFTEAYENIQPTQPIVRLVDRSRLEMTVDVPERLRLSLDRVSASWVRLDAYPDAAVPAEITEVGSEPSATTRTYPVTLTFAPPAERLVLPGQAGRAGFTLRRADRGDLFTLPTAALVQTDSGTAVWTLRAEADGTATVTRVAVTVEARTPLAARGARVRGLGPGDRVVIAGAQSLSEGQRVRPLPEAAQPGEAMP</sequence>
<proteinExistence type="inferred from homology"/>
<dbReference type="AlphaFoldDB" id="A0A4R2PRP9"/>
<dbReference type="OrthoDB" id="9783047at2"/>